<proteinExistence type="inferred from homology"/>
<dbReference type="Proteomes" id="UP000027731">
    <property type="component" value="Unassembled WGS sequence"/>
</dbReference>
<dbReference type="PANTHER" id="PTHR43022">
    <property type="entry name" value="PROTEIN SMF"/>
    <property type="match status" value="1"/>
</dbReference>
<dbReference type="InterPro" id="IPR003488">
    <property type="entry name" value="DprA"/>
</dbReference>
<dbReference type="AlphaFoldDB" id="A0A073JM59"/>
<name>A0A073JM59_LIMRT</name>
<dbReference type="Gene3D" id="3.40.50.450">
    <property type="match status" value="1"/>
</dbReference>
<comment type="caution">
    <text evidence="3">The sequence shown here is derived from an EMBL/GenBank/DDBJ whole genome shotgun (WGS) entry which is preliminary data.</text>
</comment>
<evidence type="ECO:0000256" key="1">
    <source>
        <dbReference type="ARBA" id="ARBA00006525"/>
    </source>
</evidence>
<dbReference type="NCBIfam" id="TIGR00732">
    <property type="entry name" value="dprA"/>
    <property type="match status" value="1"/>
</dbReference>
<evidence type="ECO:0000259" key="2">
    <source>
        <dbReference type="Pfam" id="PF02481"/>
    </source>
</evidence>
<protein>
    <submittedName>
        <fullName evidence="3">DNA processing protein DprA</fullName>
    </submittedName>
</protein>
<dbReference type="GO" id="GO:0009294">
    <property type="term" value="P:DNA-mediated transformation"/>
    <property type="evidence" value="ECO:0007669"/>
    <property type="project" value="InterPro"/>
</dbReference>
<dbReference type="Pfam" id="PF02481">
    <property type="entry name" value="DNA_processg_A"/>
    <property type="match status" value="1"/>
</dbReference>
<dbReference type="EMBL" id="JOSX01000023">
    <property type="protein sequence ID" value="KEK13891.1"/>
    <property type="molecule type" value="Genomic_DNA"/>
</dbReference>
<organism evidence="3 4">
    <name type="scientific">Limosilactobacillus reuteri</name>
    <name type="common">Lactobacillus reuteri</name>
    <dbReference type="NCBI Taxonomy" id="1598"/>
    <lineage>
        <taxon>Bacteria</taxon>
        <taxon>Bacillati</taxon>
        <taxon>Bacillota</taxon>
        <taxon>Bacilli</taxon>
        <taxon>Lactobacillales</taxon>
        <taxon>Lactobacillaceae</taxon>
        <taxon>Limosilactobacillus</taxon>
    </lineage>
</organism>
<reference evidence="3 4" key="1">
    <citation type="submission" date="2014-06" db="EMBL/GenBank/DDBJ databases">
        <title>Genetic determinant of reutericyclin biosynthesis of Lactobacillus reuteri.</title>
        <authorList>
            <person name="Lin X."/>
            <person name="Duar R."/>
            <person name="Walter J."/>
            <person name="Gaenzle M."/>
        </authorList>
    </citation>
    <scope>NUCLEOTIDE SEQUENCE [LARGE SCALE GENOMIC DNA]</scope>
    <source>
        <strain evidence="3 4">LTH2584</strain>
    </source>
</reference>
<comment type="similarity">
    <text evidence="1">Belongs to the DprA/Smf family.</text>
</comment>
<dbReference type="PANTHER" id="PTHR43022:SF1">
    <property type="entry name" value="PROTEIN SMF"/>
    <property type="match status" value="1"/>
</dbReference>
<sequence length="291" mass="31728">MLQVNDFLLRLSLCRGIGLVSKYRLWECAQQARCFNNIDYLIDHANVSLRSASSLKNNWASPELDQAVALNSQEQFITIADPLYPMTLKETYCPPLVLFYRGNLSLLHQPSIGVVGTRQITNYGQSALRGLLPPVIKRQIVVISGLAQGVDGFSHELALKHGGLTIGVIGTGLDQAYPRNHQGLQDEVARQGLVISEYGRGEPPVAYHFPERNRIIAGLSEVILVVEAKKRSGSLITANIGLDENRSVCAIPGRIDAPLSVGCNSLIAAGAKPILSAQDLLDEFLLYDSRA</sequence>
<gene>
    <name evidence="3" type="ORF">LR3_09740</name>
</gene>
<feature type="domain" description="Smf/DprA SLOG" evidence="2">
    <location>
        <begin position="75"/>
        <end position="284"/>
    </location>
</feature>
<evidence type="ECO:0000313" key="4">
    <source>
        <dbReference type="Proteomes" id="UP000027731"/>
    </source>
</evidence>
<dbReference type="SUPFAM" id="SSF102405">
    <property type="entry name" value="MCP/YpsA-like"/>
    <property type="match status" value="1"/>
</dbReference>
<accession>A0A073JM59</accession>
<dbReference type="InterPro" id="IPR057666">
    <property type="entry name" value="DrpA_SLOG"/>
</dbReference>
<dbReference type="PATRIC" id="fig|1598.90.peg.2089"/>
<evidence type="ECO:0000313" key="3">
    <source>
        <dbReference type="EMBL" id="KEK13891.1"/>
    </source>
</evidence>